<dbReference type="PANTHER" id="PTHR36837">
    <property type="entry name" value="POLY(3-HYDROXYALKANOATE) POLYMERASE SUBUNIT PHAC"/>
    <property type="match status" value="1"/>
</dbReference>
<dbReference type="Gene3D" id="3.40.50.1820">
    <property type="entry name" value="alpha/beta hydrolase"/>
    <property type="match status" value="1"/>
</dbReference>
<protein>
    <recommendedName>
        <fullName evidence="4">Poly(3-hydroxyalkanoate) synthetase</fullName>
    </recommendedName>
</protein>
<gene>
    <name evidence="2" type="ORF">OTERR_14530</name>
</gene>
<organism evidence="2 3">
    <name type="scientific">Oryzomicrobium terrae</name>
    <dbReference type="NCBI Taxonomy" id="1735038"/>
    <lineage>
        <taxon>Bacteria</taxon>
        <taxon>Pseudomonadati</taxon>
        <taxon>Pseudomonadota</taxon>
        <taxon>Betaproteobacteria</taxon>
        <taxon>Rhodocyclales</taxon>
        <taxon>Rhodocyclaceae</taxon>
        <taxon>Oryzomicrobium</taxon>
    </lineage>
</organism>
<dbReference type="AlphaFoldDB" id="A0A5C1E8H8"/>
<dbReference type="InterPro" id="IPR029058">
    <property type="entry name" value="AB_hydrolase_fold"/>
</dbReference>
<reference evidence="2 3" key="1">
    <citation type="submission" date="2017-07" db="EMBL/GenBank/DDBJ databases">
        <title>Complete genome sequence of Oryzomicrobium terrae TPP412.</title>
        <authorList>
            <person name="Chiu L.-W."/>
            <person name="Lo K.-J."/>
            <person name="Tsai Y.-M."/>
            <person name="Lin S.-S."/>
            <person name="Kuo C.-H."/>
            <person name="Liu C.-T."/>
        </authorList>
    </citation>
    <scope>NUCLEOTIDE SEQUENCE [LARGE SCALE GENOMIC DNA]</scope>
    <source>
        <strain evidence="2 3">TPP412</strain>
    </source>
</reference>
<name>A0A5C1E8H8_9RHOO</name>
<proteinExistence type="predicted"/>
<dbReference type="EMBL" id="CP022579">
    <property type="protein sequence ID" value="QEL64929.1"/>
    <property type="molecule type" value="Genomic_DNA"/>
</dbReference>
<dbReference type="SUPFAM" id="SSF53474">
    <property type="entry name" value="alpha/beta-Hydrolases"/>
    <property type="match status" value="1"/>
</dbReference>
<keyword evidence="3" id="KW-1185">Reference proteome</keyword>
<dbReference type="InterPro" id="IPR051321">
    <property type="entry name" value="PHA/PHB_synthase"/>
</dbReference>
<sequence length="844" mass="92979">MLFASSLSSLQHAIAAGSRTLAASLEYCNDRWQRQILTLDVLRERGNQYLAHARSGKPPVLVFDYDIVMDGRTLPQPANYALARIHPPADCPATDPAKRPFVVIDPRAGHGPGIGGFKIDSEIGIALRQGHPCYFVMFFPTPEPGQTIECVARAEIAFLQKVNALHPDAEGKPFVIGNCQGGWALMMLAAAAPTLVGPILLAGSPVSYWAGVRGKNPMRYSGGLLGGTWLASLAGDLGNGRFDGAYLVNNFEQLNPANTYWSKLYNLFAKVDSERERFLEFERWWGGHYLLNKQEMEWITQNLFVGNRLSTGQVVTSDGGTRIDLRNIRSPIIVFASWGDNITPPQQALNWIPDLYESVDDIRLNEQTIVYCLHEQIGHLGIFVSATVARKETDKLVGTLELIDTLPPGLYEAIIEDTHPEMPGREYVQGRYLVRFAPRTLDDILALDDGRDDEEAFEVVKRVAVANQGLYDSFASPVVKSLSNEITAEASRNFNPARAERWWFSDANPLLWPLRPLAGLVHHQRRPAAEDNPFVGLEKQVSAQIEAAWDAYRDSRDSLQEKLFQLIYESPMLKALVGMGSYASRRPEQAHSWMEEEFRRLKRHALEGSFEHGTPLEGLVRAILFTKPDLGGFDERPFNLLRERIHEAGLPERPTLAHLKAAVKRQAFLVLLDEERALAALPRLLASREERRRALATAYTLAEARGDLGDTFLRRLARLAQELGEAVPLPAPVGKISMPAEQSTAPAAQASATVKATSVTRRTKPVSKPATDSATAVPPVKVAPGKGAAPRPRKPATTKAMPPANPKGKPGKMTNQGAGDAKVATKPKQMATSHATARRKADSK</sequence>
<evidence type="ECO:0000313" key="2">
    <source>
        <dbReference type="EMBL" id="QEL64929.1"/>
    </source>
</evidence>
<feature type="compositionally biased region" description="Low complexity" evidence="1">
    <location>
        <begin position="741"/>
        <end position="760"/>
    </location>
</feature>
<accession>A0A5C1E8H8</accession>
<evidence type="ECO:0000313" key="3">
    <source>
        <dbReference type="Proteomes" id="UP000323671"/>
    </source>
</evidence>
<dbReference type="Pfam" id="PF11339">
    <property type="entry name" value="DUF3141"/>
    <property type="match status" value="1"/>
</dbReference>
<dbReference type="PANTHER" id="PTHR36837:SF2">
    <property type="entry name" value="POLY(3-HYDROXYALKANOATE) POLYMERASE SUBUNIT PHAC"/>
    <property type="match status" value="1"/>
</dbReference>
<evidence type="ECO:0000256" key="1">
    <source>
        <dbReference type="SAM" id="MobiDB-lite"/>
    </source>
</evidence>
<evidence type="ECO:0008006" key="4">
    <source>
        <dbReference type="Google" id="ProtNLM"/>
    </source>
</evidence>
<dbReference type="InterPro" id="IPR024501">
    <property type="entry name" value="DUF3141"/>
</dbReference>
<dbReference type="RefSeq" id="WP_149425323.1">
    <property type="nucleotide sequence ID" value="NZ_CP022579.1"/>
</dbReference>
<feature type="region of interest" description="Disordered" evidence="1">
    <location>
        <begin position="741"/>
        <end position="844"/>
    </location>
</feature>
<dbReference type="Proteomes" id="UP000323671">
    <property type="component" value="Chromosome"/>
</dbReference>
<dbReference type="KEGG" id="otr:OTERR_14530"/>